<feature type="transmembrane region" description="Helical" evidence="5">
    <location>
        <begin position="287"/>
        <end position="306"/>
    </location>
</feature>
<dbReference type="InterPro" id="IPR020846">
    <property type="entry name" value="MFS_dom"/>
</dbReference>
<organism evidence="7 8">
    <name type="scientific">Georgenia yuyongxinii</name>
    <dbReference type="NCBI Taxonomy" id="2589797"/>
    <lineage>
        <taxon>Bacteria</taxon>
        <taxon>Bacillati</taxon>
        <taxon>Actinomycetota</taxon>
        <taxon>Actinomycetes</taxon>
        <taxon>Micrococcales</taxon>
        <taxon>Bogoriellaceae</taxon>
        <taxon>Georgenia</taxon>
    </lineage>
</organism>
<evidence type="ECO:0000256" key="3">
    <source>
        <dbReference type="ARBA" id="ARBA00022989"/>
    </source>
</evidence>
<evidence type="ECO:0000313" key="8">
    <source>
        <dbReference type="Proteomes" id="UP000314616"/>
    </source>
</evidence>
<evidence type="ECO:0000256" key="1">
    <source>
        <dbReference type="ARBA" id="ARBA00004651"/>
    </source>
</evidence>
<feature type="transmembrane region" description="Helical" evidence="5">
    <location>
        <begin position="149"/>
        <end position="171"/>
    </location>
</feature>
<dbReference type="PROSITE" id="PS50850">
    <property type="entry name" value="MFS"/>
    <property type="match status" value="1"/>
</dbReference>
<feature type="transmembrane region" description="Helical" evidence="5">
    <location>
        <begin position="375"/>
        <end position="395"/>
    </location>
</feature>
<feature type="transmembrane region" description="Helical" evidence="5">
    <location>
        <begin position="313"/>
        <end position="334"/>
    </location>
</feature>
<feature type="transmembrane region" description="Helical" evidence="5">
    <location>
        <begin position="212"/>
        <end position="232"/>
    </location>
</feature>
<proteinExistence type="predicted"/>
<dbReference type="Proteomes" id="UP000314616">
    <property type="component" value="Chromosome"/>
</dbReference>
<comment type="subcellular location">
    <subcellularLocation>
        <location evidence="1">Cell membrane</location>
        <topology evidence="1">Multi-pass membrane protein</topology>
    </subcellularLocation>
</comment>
<feature type="transmembrane region" description="Helical" evidence="5">
    <location>
        <begin position="183"/>
        <end position="200"/>
    </location>
</feature>
<dbReference type="Pfam" id="PF07690">
    <property type="entry name" value="MFS_1"/>
    <property type="match status" value="1"/>
</dbReference>
<accession>A0A5B8C5K5</accession>
<evidence type="ECO:0000313" key="7">
    <source>
        <dbReference type="EMBL" id="QDC25350.1"/>
    </source>
</evidence>
<dbReference type="GO" id="GO:0005886">
    <property type="term" value="C:plasma membrane"/>
    <property type="evidence" value="ECO:0007669"/>
    <property type="project" value="UniProtKB-SubCell"/>
</dbReference>
<protein>
    <submittedName>
        <fullName evidence="7">MFS transporter</fullName>
    </submittedName>
</protein>
<dbReference type="SUPFAM" id="SSF103473">
    <property type="entry name" value="MFS general substrate transporter"/>
    <property type="match status" value="1"/>
</dbReference>
<gene>
    <name evidence="7" type="ORF">FE374_12650</name>
</gene>
<feature type="transmembrane region" description="Helical" evidence="5">
    <location>
        <begin position="401"/>
        <end position="421"/>
    </location>
</feature>
<feature type="transmembrane region" description="Helical" evidence="5">
    <location>
        <begin position="253"/>
        <end position="275"/>
    </location>
</feature>
<feature type="transmembrane region" description="Helical" evidence="5">
    <location>
        <begin position="91"/>
        <end position="112"/>
    </location>
</feature>
<name>A0A5B8C5K5_9MICO</name>
<evidence type="ECO:0000256" key="4">
    <source>
        <dbReference type="ARBA" id="ARBA00023136"/>
    </source>
</evidence>
<dbReference type="AlphaFoldDB" id="A0A5B8C5K5"/>
<dbReference type="OrthoDB" id="5242299at2"/>
<dbReference type="PANTHER" id="PTHR23531:SF1">
    <property type="entry name" value="QUINOLENE RESISTANCE PROTEIN NORA"/>
    <property type="match status" value="1"/>
</dbReference>
<keyword evidence="4 5" id="KW-0472">Membrane</keyword>
<feature type="transmembrane region" description="Helical" evidence="5">
    <location>
        <begin position="58"/>
        <end position="79"/>
    </location>
</feature>
<keyword evidence="2 5" id="KW-0812">Transmembrane</keyword>
<evidence type="ECO:0000256" key="2">
    <source>
        <dbReference type="ARBA" id="ARBA00022692"/>
    </source>
</evidence>
<dbReference type="EMBL" id="CP040915">
    <property type="protein sequence ID" value="QDC25350.1"/>
    <property type="molecule type" value="Genomic_DNA"/>
</dbReference>
<dbReference type="PANTHER" id="PTHR23531">
    <property type="entry name" value="QUINOLENE RESISTANCE PROTEIN NORA"/>
    <property type="match status" value="1"/>
</dbReference>
<feature type="domain" description="Major facilitator superfamily (MFS) profile" evidence="6">
    <location>
        <begin position="57"/>
        <end position="427"/>
    </location>
</feature>
<dbReference type="Gene3D" id="1.20.1250.20">
    <property type="entry name" value="MFS general substrate transporter like domains"/>
    <property type="match status" value="1"/>
</dbReference>
<sequence length="433" mass="43555">MVLGILLSVWVGCRLPRLVRQMRRSTHVRRASWNHPGCMALDDTRVVRPPDRLVTRSFVMLGLAELAYFTADGVAVYALPVYVTGPLGSDAAGAGLAFGAFAIVALVCRPFVGRLADSRGRQPVMLAGALLCAVGMALTPLAGTLAGVVALRLLLGVAEAAFFVAAVAALVDLAPRSRMGEAMSYNSLGLYLGLTVGPPLGELLVRTAGFAVAWSGAAVLAAVAGAIVLTIGETRPSAAPEPGEGHLIHWPSVPVGLVFLASMVAMGGFLAFAALHADAVGLGNASLPLLVYGAMVVAVRVAFARLPDRLPPLVLGATAVLTMAAGLVILAAWATPAGALLGAAVMGLGIAFSTPALFAAIFTRAGAGERGAASATASAFVDLGIGGGPIVLGLVAQVATIPGAFGVAAGIALLGGTWALVLRARERGVAVAG</sequence>
<dbReference type="GO" id="GO:0022857">
    <property type="term" value="F:transmembrane transporter activity"/>
    <property type="evidence" value="ECO:0007669"/>
    <property type="project" value="InterPro"/>
</dbReference>
<evidence type="ECO:0000259" key="6">
    <source>
        <dbReference type="PROSITE" id="PS50850"/>
    </source>
</evidence>
<dbReference type="KEGG" id="gyu:FE374_12650"/>
<dbReference type="InterPro" id="IPR011701">
    <property type="entry name" value="MFS"/>
</dbReference>
<keyword evidence="3 5" id="KW-1133">Transmembrane helix</keyword>
<feature type="transmembrane region" description="Helical" evidence="5">
    <location>
        <begin position="124"/>
        <end position="143"/>
    </location>
</feature>
<dbReference type="InterPro" id="IPR036259">
    <property type="entry name" value="MFS_trans_sf"/>
</dbReference>
<feature type="transmembrane region" description="Helical" evidence="5">
    <location>
        <begin position="340"/>
        <end position="363"/>
    </location>
</feature>
<dbReference type="InterPro" id="IPR052714">
    <property type="entry name" value="MFS_Exporter"/>
</dbReference>
<evidence type="ECO:0000256" key="5">
    <source>
        <dbReference type="SAM" id="Phobius"/>
    </source>
</evidence>
<reference evidence="7 8" key="1">
    <citation type="submission" date="2019-05" db="EMBL/GenBank/DDBJ databases">
        <title>Georgenia *** sp. nov., and Georgenia *** sp. nov., isolated from the intestinal contents of plateau pika (Ochotona curzoniae) in the Qinghai-Tibet plateau of China.</title>
        <authorList>
            <person name="Tian Z."/>
        </authorList>
    </citation>
    <scope>NUCLEOTIDE SEQUENCE [LARGE SCALE GENOMIC DNA]</scope>
    <source>
        <strain evidence="7 8">Z443</strain>
    </source>
</reference>